<evidence type="ECO:0000256" key="2">
    <source>
        <dbReference type="ARBA" id="ARBA00022525"/>
    </source>
</evidence>
<feature type="region of interest" description="Disordered" evidence="5">
    <location>
        <begin position="2712"/>
        <end position="2733"/>
    </location>
</feature>
<reference evidence="8 9" key="1">
    <citation type="submission" date="2023-07" db="EMBL/GenBank/DDBJ databases">
        <title>Sequencing the genomes of 1000 actinobacteria strains.</title>
        <authorList>
            <person name="Klenk H.-P."/>
        </authorList>
    </citation>
    <scope>NUCLEOTIDE SEQUENCE [LARGE SCALE GENOMIC DNA]</scope>
    <source>
        <strain evidence="8 9">DSM 14555</strain>
    </source>
</reference>
<dbReference type="PANTHER" id="PTHR34819:SF3">
    <property type="entry name" value="CELL SURFACE PROTEIN"/>
    <property type="match status" value="1"/>
</dbReference>
<feature type="region of interest" description="Disordered" evidence="5">
    <location>
        <begin position="2131"/>
        <end position="2159"/>
    </location>
</feature>
<dbReference type="InterPro" id="IPR013783">
    <property type="entry name" value="Ig-like_fold"/>
</dbReference>
<feature type="region of interest" description="Disordered" evidence="5">
    <location>
        <begin position="3180"/>
        <end position="3203"/>
    </location>
</feature>
<feature type="region of interest" description="Disordered" evidence="5">
    <location>
        <begin position="1359"/>
        <end position="1378"/>
    </location>
</feature>
<keyword evidence="6" id="KW-1133">Transmembrane helix</keyword>
<dbReference type="Pfam" id="PF24346">
    <property type="entry name" value="DUF7507"/>
    <property type="match status" value="24"/>
</dbReference>
<evidence type="ECO:0000256" key="6">
    <source>
        <dbReference type="SAM" id="Phobius"/>
    </source>
</evidence>
<dbReference type="Pfam" id="PF20009">
    <property type="entry name" value="GEVED"/>
    <property type="match status" value="1"/>
</dbReference>
<dbReference type="EMBL" id="JAVDQF010000001">
    <property type="protein sequence ID" value="MDR6270025.1"/>
    <property type="molecule type" value="Genomic_DNA"/>
</dbReference>
<dbReference type="Gene3D" id="2.60.40.10">
    <property type="entry name" value="Immunoglobulins"/>
    <property type="match status" value="2"/>
</dbReference>
<dbReference type="Pfam" id="PF18651">
    <property type="entry name" value="CshA_NR2"/>
    <property type="match status" value="1"/>
</dbReference>
<dbReference type="PANTHER" id="PTHR34819">
    <property type="entry name" value="LARGE CYSTEINE-RICH PERIPLASMIC PROTEIN OMCB"/>
    <property type="match status" value="1"/>
</dbReference>
<feature type="compositionally biased region" description="Pro residues" evidence="5">
    <location>
        <begin position="3677"/>
        <end position="3687"/>
    </location>
</feature>
<keyword evidence="3" id="KW-0732">Signal</keyword>
<dbReference type="InterPro" id="IPR008966">
    <property type="entry name" value="Adhesion_dom_sf"/>
</dbReference>
<proteinExistence type="predicted"/>
<dbReference type="Pfam" id="PF01345">
    <property type="entry name" value="DUF11"/>
    <property type="match status" value="2"/>
</dbReference>
<dbReference type="InterPro" id="IPR019931">
    <property type="entry name" value="LPXTG_anchor"/>
</dbReference>
<feature type="compositionally biased region" description="Polar residues" evidence="5">
    <location>
        <begin position="3055"/>
        <end position="3064"/>
    </location>
</feature>
<dbReference type="RefSeq" id="WP_309798794.1">
    <property type="nucleotide sequence ID" value="NZ_BAAAHY010000005.1"/>
</dbReference>
<keyword evidence="9" id="KW-1185">Reference proteome</keyword>
<dbReference type="PROSITE" id="PS50847">
    <property type="entry name" value="GRAM_POS_ANCHORING"/>
    <property type="match status" value="1"/>
</dbReference>
<feature type="compositionally biased region" description="Polar residues" evidence="5">
    <location>
        <begin position="2592"/>
        <end position="2607"/>
    </location>
</feature>
<feature type="compositionally biased region" description="Polar residues" evidence="5">
    <location>
        <begin position="991"/>
        <end position="1004"/>
    </location>
</feature>
<feature type="region of interest" description="Disordered" evidence="5">
    <location>
        <begin position="2948"/>
        <end position="2969"/>
    </location>
</feature>
<feature type="compositionally biased region" description="Polar residues" evidence="5">
    <location>
        <begin position="1209"/>
        <end position="1231"/>
    </location>
</feature>
<feature type="compositionally biased region" description="Polar residues" evidence="5">
    <location>
        <begin position="1568"/>
        <end position="1579"/>
    </location>
</feature>
<evidence type="ECO:0000313" key="8">
    <source>
        <dbReference type="EMBL" id="MDR6270025.1"/>
    </source>
</evidence>
<dbReference type="InterPro" id="IPR051172">
    <property type="entry name" value="Chlamydia_OmcB"/>
</dbReference>
<feature type="region of interest" description="Disordered" evidence="5">
    <location>
        <begin position="1555"/>
        <end position="1579"/>
    </location>
</feature>
<protein>
    <submittedName>
        <fullName evidence="8">Repeat protein (TIGR01451 family)/LPXTG-motif cell wall-anchored protein</fullName>
    </submittedName>
</protein>
<feature type="compositionally biased region" description="Polar residues" evidence="5">
    <location>
        <begin position="3071"/>
        <end position="3081"/>
    </location>
</feature>
<name>A0ABU1JCZ7_9MICC</name>
<feature type="region of interest" description="Disordered" evidence="5">
    <location>
        <begin position="2360"/>
        <end position="2380"/>
    </location>
</feature>
<keyword evidence="1" id="KW-0134">Cell wall</keyword>
<feature type="compositionally biased region" description="Basic and acidic residues" evidence="5">
    <location>
        <begin position="2147"/>
        <end position="2157"/>
    </location>
</feature>
<feature type="region of interest" description="Disordered" evidence="5">
    <location>
        <begin position="3055"/>
        <end position="3081"/>
    </location>
</feature>
<dbReference type="InterPro" id="IPR047589">
    <property type="entry name" value="DUF11_rpt"/>
</dbReference>
<feature type="region of interest" description="Disordered" evidence="5">
    <location>
        <begin position="1326"/>
        <end position="1350"/>
    </location>
</feature>
<evidence type="ECO:0000256" key="5">
    <source>
        <dbReference type="SAM" id="MobiDB-lite"/>
    </source>
</evidence>
<evidence type="ECO:0000313" key="9">
    <source>
        <dbReference type="Proteomes" id="UP001185069"/>
    </source>
</evidence>
<feature type="region of interest" description="Disordered" evidence="5">
    <location>
        <begin position="2475"/>
        <end position="2497"/>
    </location>
</feature>
<keyword evidence="6" id="KW-0812">Transmembrane</keyword>
<dbReference type="NCBIfam" id="TIGR01451">
    <property type="entry name" value="B_ant_repeat"/>
    <property type="match status" value="11"/>
</dbReference>
<dbReference type="Gene3D" id="2.60.40.740">
    <property type="match status" value="1"/>
</dbReference>
<keyword evidence="4" id="KW-0572">Peptidoglycan-anchor</keyword>
<keyword evidence="2" id="KW-0964">Secreted</keyword>
<feature type="compositionally biased region" description="Low complexity" evidence="5">
    <location>
        <begin position="2361"/>
        <end position="2379"/>
    </location>
</feature>
<evidence type="ECO:0000259" key="7">
    <source>
        <dbReference type="PROSITE" id="PS50847"/>
    </source>
</evidence>
<feature type="domain" description="Gram-positive cocci surface proteins LPxTG" evidence="7">
    <location>
        <begin position="3688"/>
        <end position="3723"/>
    </location>
</feature>
<dbReference type="InterPro" id="IPR055354">
    <property type="entry name" value="DUF7507"/>
</dbReference>
<feature type="transmembrane region" description="Helical" evidence="6">
    <location>
        <begin position="3696"/>
        <end position="3717"/>
    </location>
</feature>
<dbReference type="InterPro" id="IPR040683">
    <property type="entry name" value="CshA_NR2"/>
</dbReference>
<accession>A0ABU1JCZ7</accession>
<dbReference type="InterPro" id="IPR001434">
    <property type="entry name" value="OmcB-like_DUF11"/>
</dbReference>
<dbReference type="Proteomes" id="UP001185069">
    <property type="component" value="Unassembled WGS sequence"/>
</dbReference>
<evidence type="ECO:0000256" key="3">
    <source>
        <dbReference type="ARBA" id="ARBA00022729"/>
    </source>
</evidence>
<evidence type="ECO:0000256" key="4">
    <source>
        <dbReference type="ARBA" id="ARBA00023088"/>
    </source>
</evidence>
<feature type="compositionally biased region" description="Polar residues" evidence="5">
    <location>
        <begin position="1341"/>
        <end position="1350"/>
    </location>
</feature>
<feature type="compositionally biased region" description="Low complexity" evidence="5">
    <location>
        <begin position="2608"/>
        <end position="2622"/>
    </location>
</feature>
<sequence>MFRSVSVLTGRHLKGAALRRRRTFRKAAHGAVAASASLALVASGMVAGLVGGTAPAQADYATAGSGPYQSRIYWFDMTNFPLNTVGGTQTFSPAPGVSATVTMTAKSALSGTNIGLTAQSLNSYSRSPAGQAYAPAGNVAIANSVAGAKIGATFTFSMTVNGRSITPRVVATDGEATAANGSEALQYNTTGTDWVDFQDYRSGTAMWAGTLSGKQLRITNSEGTQSTPFVFSDTTQVSTRIEGGGTQAAAFGLMLPFDYGDAPASYGIAQHLVPQTASGTAQSTSSPPALNESAGVYLGRVAPDSEARTGATLTTDDTTGAADEGVSQLLANGAGSFPPYSPGQRNYSVQVVCTGPGATVKAWLDTSKNGAFEDNEAATTTCQNGSATLNWSNLPAASGSAPDLVARFRIASAAADVATPAGSAADGEVEDYEVAAPVQTACPAPVNIVNGGFEQPVMTGNFQNYNQSQVPGWRTTASDGLIEYWKNGFNGVPSAEGNQFVEINATQVSALYQDIATTPGQTIRWSLAHRGRQGTDVMKVVTGPPGGTMVQQGPNISDGNTAWGRYSGTYTIPAGQTTTRFQFESVSSTGAASIGNFLDDVTFSNSPCLTAQKSVTNVSGNNPARIGDTLEYSVDVTNAGGSDSPLSVLADQIPTGTTYVPGSLKITAGTGAGNLTDAAGDDRGDYSAAQDQVTVRLGTGATPTAGGTLAPGAKATVTFRVTVNPESADSTVHNVATVSYQDPILNNAVKTSYSNTVSTPVASAADLQITKEQVTQYPLAGQPIEYRLTVKNNGPRPATGVTAQDTLPAAITGGTGQVDGGSACTVSGQNLSCAIGNLAVGATRTITVKGTVAANAVPGSSFTNTATVSGNEYDQVPGNNSSSVTTTLLKPGITVTKSAGAIQDTNSNSRLDAGDTVPYSFVVKNTGDTTLTSVKVTDAKVPNISCPATTLAPNASTTCTGSYVLTQADIDAGKVDNSATATGTPPVGDPITSQPSAVTTPVNAPNSMTITKSAGAVQDKNGNGRTDAGDTIDYSFVVKNTGTTTLNSLALSDPKIAGVSCPTATLAPGASTTCVKTYQITQADMDAGKIVNQATGTAKGSAGSDVNATSNEVTTPLTQTNSFDFTKSAAAPVDSNKNGRIDAGDTIGYSFKFTNTGSTTLKNLSVTDSLVPNVVCSTTTLAPGESVTCTGSYTITQADMNAGKVDNSATGTVTQPDGSTANKTSTTSTPLTGVGSLTFDKQQGTPTDADGNPITGREVGKGDKIPYTFLVTNTGSVTVSSVTVVDSKVSGINCGGVTSLEPGKSVTCSGVYTITQADVDAGAVTNTANANGKDPKGGSVDSANDSTTLQLTQTPKISLSKAAGEITDTNNNGKNDPDDTLAYTFTVKNEGNVTVNTISVSDPKVAEISCPSSSLAPGESVTCTGAYRLTQADFDAGKVDNEATAKAKAGNTEVSSEKATATKPLPLVDAVTVKKTAGTPVDANNNGRTDAGDTISYTFLVTNTGNTTLSNVTVNDPKVSAVNCPVTSLAAGKSVTCTGTHTITQAEVDAGKADNTATAVGTPPGRPQISSNESSTSTPIAPVDALTVVKDSTGPVDGNQDGRITAGEKIPYTFKVTNTGSSTLTGVRIADAKVAATCDPTTLAPGASVTCTGEYTISQADIDAGKVDNTATAFGTPPGGRDEKESGPSSKTVTIAQVKSLELVKDVAGIDDNNKNTRTDYGDYIRYTFKVTNTGTVSLDNLVINDPKVGTVSCPSAALAPGASVTCTATYEINQPDVDAGQVVNKATATANDKSGTAVTSNESTKTVPTSSLAQIALKKTAAAPKDVNNNDTIDAGDTVDYTFEVRNTGDVSIDGSTVKDPLIPGLTCPAGVIAPGQVKVCRATYTITQADVDAGKIVNTATASGTDPKGNQVTATDSVTVTIPADSNLDIVKTASEPRLADGQTQLGAGSLIDYSFKVTNDSNVTVSDVAIVDDRLKGPITCEKTTLAPNESTTCTGTYTMTTEDYDAGYVLNTAEATAKDPSGATVDSWDDSALVELKQISNMTMKKTAGAIQHQPGSDKTQAGDTVEYTFEVKNTGNTTLYLVGVRDSLVGTVKCPVATLAPGASTTCEASYSITQADIDRGTLENKATGVATPPSGEEITSPEDKATVDTKGESALSLQKQAAAPKDANGNGRIDPGDTVDYTFTLTNTGQVTLKDLSVTDNQVATVTCPTGSLAPGASATCTATRVLTQADIDAGKVDNTATGSSTDAYGTTVTSKEATATIAIPRQDALTIKKSAGTWNDANGNGMMDPGETIPYSFLVTNTGTTTLTGIKVNDALVAPITCAKTTLAPGESVTCTGSYTLTQEDVDRGDVLNSATATGTTPDGGTTTSPGSEVDTLIPRTAKLSFDKQAGQITHTSGNTRTQAGDTISYTFVVKNEGNVSIDFLQIRDPKVGMIDCSKDVLKAAESMTCTKVYTITAADMDSGSVKNTAFAEGEDPDGNKVDSNTDETSTTLDATTELAIKKSAAAPKDVNGNGLTDAGDTIDYSFAVTNNGTVTMDNLKVNDAKLPGGAISCPATSLAAGQTMTCTGTYTITQADVDGGKADNTATVSGTPPGSTVPVTSEPSGTSTPISGSSSLTIAKDGAAPKDVNGNGLVDADDTIDYTFTVTNTGTTTLRNLVINDPLIPSANITCTATELAPKAVTTCRGSYTITQSDADAGKVLNTATATGKPDQGDPTTSPGAEKETEIPAVDRLEITKSVVPNNGKAYNDANGNGRPDAGERIEYQFVVKNTGNTTQHDLRVADPKIANVSCPVTELAAGASTTCTASYPISQADLDAGTVDNTATVTGTPPAGRPDTAVDSNKVTTPLERGNSLTVAKAVSSVDDVNGNQRTDVPDVVNYTFTVTNNGNTTVKEIAVQDAKIPAVSCAPTELAPGAVATCTGSYTITQAEVDNGKVSNTATAVGTGPDGKQTTSEPSTAEQPTTAVAAMSLVKKVDPAAPKASKAGDKIAYVFTLANTGTLTLSDVSVAEQLPGVTVSCPAGPLLPGKSVDCTGSYTVTQADIDNGKVTNRATGNATAPVPGSTGTQPVSTDQASVDEILTRNNQLDLSKTVKQIITEQPSGRPVAGDQIVYALKATNRGNTTLTDVVITDSKLPGLSCTVASLAPGTELNCEGTYTLTQADADAPTVDNTATAKATGPGGTAVDGGKQSTSTPTSQEAALQIKKSYQPLTDTNGDGVVGAGDKVTFTFVVTNSGTVTLRAVEIDDQLALDGEPVCEATSLAPKASTNCTATYTLTQADVEAGSVRNSATAIAAKPDGGDIESPASEVTVAIDRTPGLAFEKKIAGTKDLNNDGRLAAGDEIDYVFTVKNTGNVKLSGVAVVDRKLADAGVSISCPSTDLDPGQSIDCTATYRISQSDANAGSVKNTAHAEAKQGETPVTSVESSKEQPLTVLDELSVDKKVTKTNDVNGNGKLDAGDTIEYQFLVTNSGTRDASGVSVNDPRVKVECPASVVGAGTSMTCTAVYTVTQADVDAGSLQNTATATGSTPDGKPNTSEPDSVTTPLDGAPGVKLLKQAGPVTDANGNGRKDAGDSIVYTFTVTNTGNTTLFGIVVQDEKLAAAGISVDCPVSQLAPGQSTTCTSAPYQVTAADVDAGAVSNVATARVSSGSSGGQKLTSDPASVKTGLDPKPTPPTPPVEPLPNTGVSNLWIIGLGALIIVIGAILLFLGARRRRRN</sequence>
<feature type="region of interest" description="Disordered" evidence="5">
    <location>
        <begin position="1668"/>
        <end position="1690"/>
    </location>
</feature>
<feature type="region of interest" description="Disordered" evidence="5">
    <location>
        <begin position="2591"/>
        <end position="2622"/>
    </location>
</feature>
<feature type="region of interest" description="Disordered" evidence="5">
    <location>
        <begin position="3527"/>
        <end position="3555"/>
    </location>
</feature>
<feature type="region of interest" description="Disordered" evidence="5">
    <location>
        <begin position="981"/>
        <end position="1004"/>
    </location>
</feature>
<feature type="region of interest" description="Disordered" evidence="5">
    <location>
        <begin position="1209"/>
        <end position="1259"/>
    </location>
</feature>
<dbReference type="SUPFAM" id="SSF49401">
    <property type="entry name" value="Bacterial adhesins"/>
    <property type="match status" value="1"/>
</dbReference>
<dbReference type="NCBIfam" id="TIGR01167">
    <property type="entry name" value="LPXTG_anchor"/>
    <property type="match status" value="1"/>
</dbReference>
<dbReference type="InterPro" id="IPR045474">
    <property type="entry name" value="GEVED"/>
</dbReference>
<keyword evidence="6" id="KW-0472">Membrane</keyword>
<gene>
    <name evidence="8" type="ORF">JOE69_002263</name>
</gene>
<organism evidence="8 9">
    <name type="scientific">Arthrobacter russicus</name>
    <dbReference type="NCBI Taxonomy" id="172040"/>
    <lineage>
        <taxon>Bacteria</taxon>
        <taxon>Bacillati</taxon>
        <taxon>Actinomycetota</taxon>
        <taxon>Actinomycetes</taxon>
        <taxon>Micrococcales</taxon>
        <taxon>Micrococcaceae</taxon>
        <taxon>Arthrobacter</taxon>
    </lineage>
</organism>
<comment type="caution">
    <text evidence="8">The sequence shown here is derived from an EMBL/GenBank/DDBJ whole genome shotgun (WGS) entry which is preliminary data.</text>
</comment>
<feature type="compositionally biased region" description="Polar residues" evidence="5">
    <location>
        <begin position="2958"/>
        <end position="2969"/>
    </location>
</feature>
<feature type="compositionally biased region" description="Polar residues" evidence="5">
    <location>
        <begin position="3653"/>
        <end position="3667"/>
    </location>
</feature>
<feature type="region of interest" description="Disordered" evidence="5">
    <location>
        <begin position="3653"/>
        <end position="3689"/>
    </location>
</feature>
<evidence type="ECO:0000256" key="1">
    <source>
        <dbReference type="ARBA" id="ARBA00022512"/>
    </source>
</evidence>
<feature type="compositionally biased region" description="Polar residues" evidence="5">
    <location>
        <begin position="3527"/>
        <end position="3550"/>
    </location>
</feature>
<feature type="region of interest" description="Disordered" evidence="5">
    <location>
        <begin position="3408"/>
        <end position="3436"/>
    </location>
</feature>